<dbReference type="InterPro" id="IPR003959">
    <property type="entry name" value="ATPase_AAA_core"/>
</dbReference>
<feature type="domain" description="ATPase AAA-type core" evidence="2">
    <location>
        <begin position="271"/>
        <end position="381"/>
    </location>
</feature>
<keyword evidence="4" id="KW-0547">Nucleotide-binding</keyword>
<evidence type="ECO:0000259" key="2">
    <source>
        <dbReference type="Pfam" id="PF13304"/>
    </source>
</evidence>
<protein>
    <submittedName>
        <fullName evidence="4">ATP-binding protein</fullName>
    </submittedName>
</protein>
<dbReference type="EMBL" id="SZPZ01000001">
    <property type="protein sequence ID" value="TKK83224.1"/>
    <property type="molecule type" value="Genomic_DNA"/>
</dbReference>
<dbReference type="AlphaFoldDB" id="A0A4U3M5N5"/>
<evidence type="ECO:0000313" key="5">
    <source>
        <dbReference type="Proteomes" id="UP000305836"/>
    </source>
</evidence>
<evidence type="ECO:0000313" key="4">
    <source>
        <dbReference type="EMBL" id="TKK83224.1"/>
    </source>
</evidence>
<dbReference type="EMBL" id="SZPZ01000002">
    <property type="protein sequence ID" value="TKK79154.1"/>
    <property type="molecule type" value="Genomic_DNA"/>
</dbReference>
<sequence>MANIVQFEVNGLGGRKKSIKRSLRETTVFWGVNGSGKTSLLKILHSALLDDATPLIRVPFTSARVVIDAGGDVFMREITKRELRSPSVVRRLERARELAMARGQVYYGDLGEDINAALPWNTTGNGEPEEQEGPIQHGYLPISRVSETRRRGPRGSRPTMELVDEASFDKLFAGEIQRLWSDYNARALAQISITQELGLANVFNSVLAEGRGKRHLPEEMDFSEAFPLIKAFFSGQRMGRMVNIPESTLHKNYADSQLVRQVVTDIATVQQGIEKAQEPQRKIEQLLSDLYSGGKEVTLQGRAVSVSANGEAIPLESLSSGEKQMLQLLLETLAAGNAPVIIDEPELSLHVDWQRRLVDCMRIVNPDAQLIMATHSPEVMAFLPDSMISEL</sequence>
<evidence type="ECO:0000313" key="3">
    <source>
        <dbReference type="EMBL" id="TKK79154.1"/>
    </source>
</evidence>
<dbReference type="SUPFAM" id="SSF52540">
    <property type="entry name" value="P-loop containing nucleoside triphosphate hydrolases"/>
    <property type="match status" value="2"/>
</dbReference>
<dbReference type="GO" id="GO:0016887">
    <property type="term" value="F:ATP hydrolysis activity"/>
    <property type="evidence" value="ECO:0007669"/>
    <property type="project" value="InterPro"/>
</dbReference>
<keyword evidence="5" id="KW-1185">Reference proteome</keyword>
<dbReference type="InterPro" id="IPR051396">
    <property type="entry name" value="Bact_Antivir_Def_Nuclease"/>
</dbReference>
<reference evidence="4 5" key="1">
    <citation type="submission" date="2019-04" db="EMBL/GenBank/DDBJ databases">
        <title>Kribbella sp. NEAU-THZ 27 nov., a novel actinomycete isolated from soil.</title>
        <authorList>
            <person name="Duan L."/>
        </authorList>
    </citation>
    <scope>NUCLEOTIDE SEQUENCE [LARGE SCALE GENOMIC DNA]</scope>
    <source>
        <strain evidence="4">NEAU-THZ 27</strain>
        <strain evidence="5">NEAU-THZ27</strain>
    </source>
</reference>
<evidence type="ECO:0000256" key="1">
    <source>
        <dbReference type="SAM" id="MobiDB-lite"/>
    </source>
</evidence>
<dbReference type="Gene3D" id="3.40.50.300">
    <property type="entry name" value="P-loop containing nucleotide triphosphate hydrolases"/>
    <property type="match status" value="1"/>
</dbReference>
<dbReference type="InterPro" id="IPR027417">
    <property type="entry name" value="P-loop_NTPase"/>
</dbReference>
<accession>A0A4U3M5N5</accession>
<proteinExistence type="predicted"/>
<dbReference type="PANTHER" id="PTHR43581">
    <property type="entry name" value="ATP/GTP PHOSPHATASE"/>
    <property type="match status" value="1"/>
</dbReference>
<dbReference type="PANTHER" id="PTHR43581:SF2">
    <property type="entry name" value="EXCINUCLEASE ATPASE SUBUNIT"/>
    <property type="match status" value="1"/>
</dbReference>
<comment type="caution">
    <text evidence="4">The sequence shown here is derived from an EMBL/GenBank/DDBJ whole genome shotgun (WGS) entry which is preliminary data.</text>
</comment>
<dbReference type="OrthoDB" id="3237462at2"/>
<dbReference type="GO" id="GO:0005524">
    <property type="term" value="F:ATP binding"/>
    <property type="evidence" value="ECO:0007669"/>
    <property type="project" value="UniProtKB-KW"/>
</dbReference>
<dbReference type="RefSeq" id="WP_137253909.1">
    <property type="nucleotide sequence ID" value="NZ_JBHSPQ010000001.1"/>
</dbReference>
<dbReference type="Proteomes" id="UP000305836">
    <property type="component" value="Unassembled WGS sequence"/>
</dbReference>
<gene>
    <name evidence="4" type="ORF">FDA38_10990</name>
    <name evidence="3" type="ORF">FDA38_12035</name>
</gene>
<feature type="region of interest" description="Disordered" evidence="1">
    <location>
        <begin position="123"/>
        <end position="159"/>
    </location>
</feature>
<keyword evidence="4" id="KW-0067">ATP-binding</keyword>
<dbReference type="CDD" id="cd00267">
    <property type="entry name" value="ABC_ATPase"/>
    <property type="match status" value="1"/>
</dbReference>
<name>A0A4U3M5N5_9ACTN</name>
<dbReference type="Pfam" id="PF13304">
    <property type="entry name" value="AAA_21"/>
    <property type="match status" value="1"/>
</dbReference>
<organism evidence="4 5">
    <name type="scientific">Kribbella jiaozuonensis</name>
    <dbReference type="NCBI Taxonomy" id="2575441"/>
    <lineage>
        <taxon>Bacteria</taxon>
        <taxon>Bacillati</taxon>
        <taxon>Actinomycetota</taxon>
        <taxon>Actinomycetes</taxon>
        <taxon>Propionibacteriales</taxon>
        <taxon>Kribbellaceae</taxon>
        <taxon>Kribbella</taxon>
    </lineage>
</organism>